<dbReference type="CDD" id="cd00179">
    <property type="entry name" value="SynN"/>
    <property type="match status" value="1"/>
</dbReference>
<dbReference type="Gene3D" id="1.20.58.70">
    <property type="match status" value="1"/>
</dbReference>
<dbReference type="PANTHER" id="PTHR19957:SF334">
    <property type="entry name" value="SYNTAXIN-1B"/>
    <property type="match status" value="1"/>
</dbReference>
<dbReference type="GeneTree" id="ENSGT01030000234627"/>
<evidence type="ECO:0000256" key="8">
    <source>
        <dbReference type="ARBA" id="ARBA00022989"/>
    </source>
</evidence>
<keyword evidence="7" id="KW-0532">Neurotransmitter transport</keyword>
<name>A0A9L0RDN4_HORSE</name>
<sequence length="402" mass="45700">MKDRTQELRSAKDSDDEEEVVHVDRDHFMDEFFEQVEEIRGCIEKLSEDVEQVKKQHSAILAAPNPDEKTKQELEDLTADIKKTANKVRSKLKAIEQSIEQEEGLNRSSADLRIRKTQHSTLSRKFVEVMTEYNATQSKYRDRCKDRIQRQLEITGRTTTNEELEDMLESGKLAIFTDDIKMDSQMTKQALNEIETRHNEIIKLETSIRELHDMFVDMAMLVESQGEMIDRIEYNVEHSVDYVERAVSDTKKAVKYQSKARRPRSQGAQTGHRRGCLLVGLGEPARNTPSPSACSSSLLAHSRNRDLPSLHPLVHHTLATGAPWWLLFPPRASGYRENLGKPEPAGWVLRGFSSQDGADRVTSLPLHDISPSLFLDSPGGQKPSGSWEREGDLTLAQIWLAL</sequence>
<dbReference type="InterPro" id="IPR006012">
    <property type="entry name" value="Syntaxin/epimorphin_CS"/>
</dbReference>
<evidence type="ECO:0000256" key="9">
    <source>
        <dbReference type="ARBA" id="ARBA00023054"/>
    </source>
</evidence>
<evidence type="ECO:0000256" key="6">
    <source>
        <dbReference type="ARBA" id="ARBA00022692"/>
    </source>
</evidence>
<dbReference type="Pfam" id="PF00804">
    <property type="entry name" value="Syntaxin"/>
    <property type="match status" value="1"/>
</dbReference>
<keyword evidence="19" id="KW-1185">Reference proteome</keyword>
<evidence type="ECO:0000256" key="4">
    <source>
        <dbReference type="ARBA" id="ARBA00022448"/>
    </source>
</evidence>
<evidence type="ECO:0000256" key="16">
    <source>
        <dbReference type="SAM" id="MobiDB-lite"/>
    </source>
</evidence>
<dbReference type="InterPro" id="IPR010989">
    <property type="entry name" value="SNARE"/>
</dbReference>
<evidence type="ECO:0000256" key="14">
    <source>
        <dbReference type="RuleBase" id="RU003858"/>
    </source>
</evidence>
<evidence type="ECO:0000256" key="12">
    <source>
        <dbReference type="ARBA" id="ARBA00040532"/>
    </source>
</evidence>
<evidence type="ECO:0000313" key="18">
    <source>
        <dbReference type="Ensembl" id="ENSECAP00000060608.1"/>
    </source>
</evidence>
<dbReference type="GO" id="GO:0016192">
    <property type="term" value="P:vesicle-mediated transport"/>
    <property type="evidence" value="ECO:0007669"/>
    <property type="project" value="InterPro"/>
</dbReference>
<comment type="subcellular location">
    <subcellularLocation>
        <location evidence="1">Endomembrane system</location>
        <topology evidence="1">Peripheral membrane protein</topology>
    </subcellularLocation>
    <subcellularLocation>
        <location evidence="2">Membrane</location>
        <topology evidence="2">Single-pass type IV membrane protein</topology>
    </subcellularLocation>
</comment>
<comment type="subunit">
    <text evidence="11">Interacts with OTOF. Interacts with SYT6 and SYT8; the interaction is Ca(2+)-dependent.</text>
</comment>
<keyword evidence="9 15" id="KW-0175">Coiled coil</keyword>
<feature type="domain" description="T-SNARE coiled-coil homology" evidence="17">
    <location>
        <begin position="191"/>
        <end position="253"/>
    </location>
</feature>
<evidence type="ECO:0000256" key="7">
    <source>
        <dbReference type="ARBA" id="ARBA00022775"/>
    </source>
</evidence>
<keyword evidence="4" id="KW-0813">Transport</keyword>
<evidence type="ECO:0000313" key="19">
    <source>
        <dbReference type="Proteomes" id="UP000002281"/>
    </source>
</evidence>
<dbReference type="PROSITE" id="PS50192">
    <property type="entry name" value="T_SNARE"/>
    <property type="match status" value="1"/>
</dbReference>
<dbReference type="CDD" id="cd15880">
    <property type="entry name" value="SNARE_syntaxin1"/>
    <property type="match status" value="1"/>
</dbReference>
<evidence type="ECO:0000256" key="3">
    <source>
        <dbReference type="ARBA" id="ARBA00009063"/>
    </source>
</evidence>
<dbReference type="SMART" id="SM00503">
    <property type="entry name" value="SynN"/>
    <property type="match status" value="1"/>
</dbReference>
<dbReference type="PANTHER" id="PTHR19957">
    <property type="entry name" value="SYNTAXIN"/>
    <property type="match status" value="1"/>
</dbReference>
<reference evidence="18" key="2">
    <citation type="submission" date="2025-08" db="UniProtKB">
        <authorList>
            <consortium name="Ensembl"/>
        </authorList>
    </citation>
    <scope>IDENTIFICATION</scope>
    <source>
        <strain evidence="18">Thoroughbred</strain>
    </source>
</reference>
<dbReference type="Pfam" id="PF05739">
    <property type="entry name" value="SNARE"/>
    <property type="match status" value="1"/>
</dbReference>
<feature type="coiled-coil region" evidence="15">
    <location>
        <begin position="36"/>
        <end position="105"/>
    </location>
</feature>
<dbReference type="InterPro" id="IPR006011">
    <property type="entry name" value="Syntaxin_N"/>
</dbReference>
<dbReference type="Proteomes" id="UP000002281">
    <property type="component" value="Chromosome 13"/>
</dbReference>
<protein>
    <recommendedName>
        <fullName evidence="12">Syntaxin-1B</fullName>
    </recommendedName>
</protein>
<evidence type="ECO:0000256" key="1">
    <source>
        <dbReference type="ARBA" id="ARBA00004184"/>
    </source>
</evidence>
<feature type="compositionally biased region" description="Basic and acidic residues" evidence="16">
    <location>
        <begin position="1"/>
        <end position="13"/>
    </location>
</feature>
<dbReference type="GO" id="GO:0005484">
    <property type="term" value="F:SNAP receptor activity"/>
    <property type="evidence" value="ECO:0007669"/>
    <property type="project" value="InterPro"/>
</dbReference>
<dbReference type="Ensembl" id="ENSECAT00000106300.1">
    <property type="protein sequence ID" value="ENSECAP00000060608.1"/>
    <property type="gene ID" value="ENSECAG00000023350.4"/>
</dbReference>
<keyword evidence="10" id="KW-0472">Membrane</keyword>
<accession>A0A9L0RDN4</accession>
<evidence type="ECO:0000256" key="11">
    <source>
        <dbReference type="ARBA" id="ARBA00038802"/>
    </source>
</evidence>
<comment type="similarity">
    <text evidence="3 14">Belongs to the syntaxin family.</text>
</comment>
<dbReference type="GO" id="GO:0012505">
    <property type="term" value="C:endomembrane system"/>
    <property type="evidence" value="ECO:0007669"/>
    <property type="project" value="UniProtKB-SubCell"/>
</dbReference>
<dbReference type="SUPFAM" id="SSF47661">
    <property type="entry name" value="t-snare proteins"/>
    <property type="match status" value="1"/>
</dbReference>
<gene>
    <name evidence="18" type="primary">STX1B</name>
</gene>
<dbReference type="InterPro" id="IPR000727">
    <property type="entry name" value="T_SNARE_dom"/>
</dbReference>
<evidence type="ECO:0000256" key="15">
    <source>
        <dbReference type="SAM" id="Coils"/>
    </source>
</evidence>
<dbReference type="FunFam" id="1.20.58.70:FF:000042">
    <property type="entry name" value="Syntaxin 11b, tandem duplicate 2"/>
    <property type="match status" value="1"/>
</dbReference>
<organism evidence="18 19">
    <name type="scientific">Equus caballus</name>
    <name type="common">Horse</name>
    <dbReference type="NCBI Taxonomy" id="9796"/>
    <lineage>
        <taxon>Eukaryota</taxon>
        <taxon>Metazoa</taxon>
        <taxon>Chordata</taxon>
        <taxon>Craniata</taxon>
        <taxon>Vertebrata</taxon>
        <taxon>Euteleostomi</taxon>
        <taxon>Mammalia</taxon>
        <taxon>Eutheria</taxon>
        <taxon>Laurasiatheria</taxon>
        <taxon>Perissodactyla</taxon>
        <taxon>Equidae</taxon>
        <taxon>Equus</taxon>
    </lineage>
</organism>
<reference evidence="18" key="3">
    <citation type="submission" date="2025-09" db="UniProtKB">
        <authorList>
            <consortium name="Ensembl"/>
        </authorList>
    </citation>
    <scope>IDENTIFICATION</scope>
    <source>
        <strain evidence="18">Thoroughbred</strain>
    </source>
</reference>
<evidence type="ECO:0000256" key="2">
    <source>
        <dbReference type="ARBA" id="ARBA00004211"/>
    </source>
</evidence>
<comment type="function">
    <text evidence="13">Potentially involved in docking of synaptic vesicles at presynaptic active zones. May mediate Ca(2+)-regulation of exocytosis acrosomal reaction in sperm.</text>
</comment>
<dbReference type="GO" id="GO:0016020">
    <property type="term" value="C:membrane"/>
    <property type="evidence" value="ECO:0007669"/>
    <property type="project" value="UniProtKB-SubCell"/>
</dbReference>
<evidence type="ECO:0000256" key="10">
    <source>
        <dbReference type="ARBA" id="ARBA00023136"/>
    </source>
</evidence>
<proteinExistence type="inferred from homology"/>
<reference evidence="18 19" key="1">
    <citation type="journal article" date="2009" name="Science">
        <title>Genome sequence, comparative analysis, and population genetics of the domestic horse.</title>
        <authorList>
            <consortium name="Broad Institute Genome Sequencing Platform"/>
            <consortium name="Broad Institute Whole Genome Assembly Team"/>
            <person name="Wade C.M."/>
            <person name="Giulotto E."/>
            <person name="Sigurdsson S."/>
            <person name="Zoli M."/>
            <person name="Gnerre S."/>
            <person name="Imsland F."/>
            <person name="Lear T.L."/>
            <person name="Adelson D.L."/>
            <person name="Bailey E."/>
            <person name="Bellone R.R."/>
            <person name="Bloecker H."/>
            <person name="Distl O."/>
            <person name="Edgar R.C."/>
            <person name="Garber M."/>
            <person name="Leeb T."/>
            <person name="Mauceli E."/>
            <person name="MacLeod J.N."/>
            <person name="Penedo M.C.T."/>
            <person name="Raison J.M."/>
            <person name="Sharpe T."/>
            <person name="Vogel J."/>
            <person name="Andersson L."/>
            <person name="Antczak D.F."/>
            <person name="Biagi T."/>
            <person name="Binns M.M."/>
            <person name="Chowdhary B.P."/>
            <person name="Coleman S.J."/>
            <person name="Della Valle G."/>
            <person name="Fryc S."/>
            <person name="Guerin G."/>
            <person name="Hasegawa T."/>
            <person name="Hill E.W."/>
            <person name="Jurka J."/>
            <person name="Kiialainen A."/>
            <person name="Lindgren G."/>
            <person name="Liu J."/>
            <person name="Magnani E."/>
            <person name="Mickelson J.R."/>
            <person name="Murray J."/>
            <person name="Nergadze S.G."/>
            <person name="Onofrio R."/>
            <person name="Pedroni S."/>
            <person name="Piras M.F."/>
            <person name="Raudsepp T."/>
            <person name="Rocchi M."/>
            <person name="Roeed K.H."/>
            <person name="Ryder O.A."/>
            <person name="Searle S."/>
            <person name="Skow L."/>
            <person name="Swinburne J.E."/>
            <person name="Syvaenen A.C."/>
            <person name="Tozaki T."/>
            <person name="Valberg S.J."/>
            <person name="Vaudin M."/>
            <person name="White J.R."/>
            <person name="Zody M.C."/>
            <person name="Lander E.S."/>
            <person name="Lindblad-Toh K."/>
        </authorList>
    </citation>
    <scope>NUCLEOTIDE SEQUENCE [LARGE SCALE GENOMIC DNA]</scope>
    <source>
        <strain evidence="18 19">Thoroughbred</strain>
    </source>
</reference>
<dbReference type="GO" id="GO:0006886">
    <property type="term" value="P:intracellular protein transport"/>
    <property type="evidence" value="ECO:0007669"/>
    <property type="project" value="InterPro"/>
</dbReference>
<dbReference type="FunFam" id="1.20.5.110:FF:000022">
    <property type="entry name" value="Syntaxin 19"/>
    <property type="match status" value="1"/>
</dbReference>
<evidence type="ECO:0000259" key="17">
    <source>
        <dbReference type="PROSITE" id="PS50192"/>
    </source>
</evidence>
<dbReference type="SMART" id="SM00397">
    <property type="entry name" value="t_SNARE"/>
    <property type="match status" value="1"/>
</dbReference>
<dbReference type="GO" id="GO:0006836">
    <property type="term" value="P:neurotransmitter transport"/>
    <property type="evidence" value="ECO:0007669"/>
    <property type="project" value="UniProtKB-KW"/>
</dbReference>
<evidence type="ECO:0000256" key="13">
    <source>
        <dbReference type="ARBA" id="ARBA00045194"/>
    </source>
</evidence>
<dbReference type="PROSITE" id="PS00914">
    <property type="entry name" value="SYNTAXIN"/>
    <property type="match status" value="1"/>
</dbReference>
<dbReference type="Gene3D" id="1.20.5.110">
    <property type="match status" value="1"/>
</dbReference>
<dbReference type="InterPro" id="IPR045242">
    <property type="entry name" value="Syntaxin"/>
</dbReference>
<keyword evidence="5" id="KW-0597">Phosphoprotein</keyword>
<keyword evidence="8" id="KW-1133">Transmembrane helix</keyword>
<evidence type="ECO:0000256" key="5">
    <source>
        <dbReference type="ARBA" id="ARBA00022553"/>
    </source>
</evidence>
<dbReference type="AlphaFoldDB" id="A0A9L0RDN4"/>
<keyword evidence="6" id="KW-0812">Transmembrane</keyword>
<feature type="region of interest" description="Disordered" evidence="16">
    <location>
        <begin position="1"/>
        <end position="20"/>
    </location>
</feature>